<keyword evidence="1" id="KW-0540">Nuclease</keyword>
<evidence type="ECO:0000313" key="2">
    <source>
        <dbReference type="Proteomes" id="UP000053923"/>
    </source>
</evidence>
<dbReference type="GO" id="GO:0004519">
    <property type="term" value="F:endonuclease activity"/>
    <property type="evidence" value="ECO:0007669"/>
    <property type="project" value="UniProtKB-KW"/>
</dbReference>
<gene>
    <name evidence="1" type="ORF">ADL12_17200</name>
</gene>
<organism evidence="1 2">
    <name type="scientific">Streptomyces regalis</name>
    <dbReference type="NCBI Taxonomy" id="68262"/>
    <lineage>
        <taxon>Bacteria</taxon>
        <taxon>Bacillati</taxon>
        <taxon>Actinomycetota</taxon>
        <taxon>Actinomycetes</taxon>
        <taxon>Kitasatosporales</taxon>
        <taxon>Streptomycetaceae</taxon>
        <taxon>Streptomyces</taxon>
    </lineage>
</organism>
<name>A0A0X3V0T9_9ACTN</name>
<dbReference type="OrthoDB" id="2085958at2"/>
<dbReference type="CDD" id="cd00085">
    <property type="entry name" value="HNHc"/>
    <property type="match status" value="1"/>
</dbReference>
<comment type="caution">
    <text evidence="1">The sequence shown here is derived from an EMBL/GenBank/DDBJ whole genome shotgun (WGS) entry which is preliminary data.</text>
</comment>
<keyword evidence="1" id="KW-0378">Hydrolase</keyword>
<dbReference type="Proteomes" id="UP000053923">
    <property type="component" value="Unassembled WGS sequence"/>
</dbReference>
<dbReference type="EMBL" id="LLZG01000115">
    <property type="protein sequence ID" value="KUL38393.1"/>
    <property type="molecule type" value="Genomic_DNA"/>
</dbReference>
<evidence type="ECO:0000313" key="1">
    <source>
        <dbReference type="EMBL" id="KUL38393.1"/>
    </source>
</evidence>
<dbReference type="InterPro" id="IPR003615">
    <property type="entry name" value="HNH_nuc"/>
</dbReference>
<keyword evidence="2" id="KW-1185">Reference proteome</keyword>
<sequence length="231" mass="26156">MSSGVRYTRERLTEAAAQCSDIDEVIAFFGIRPYGQLRRHLFRRFDHFGIDVSHMPRQRRVRAAPTRPTADELRRAVEGATSIAGTLRALGMEPYNTRLRAQLRCWVTEDALDTTHFLGQAHQRGGPGTTPLRRARDILVQHDGTRRTRTHLLRRALLEVGMPEECAACGTGPEWLGSPMTLEVDHINGDWSDDRRENLRFLCPNCHAITSTWCRGGNRPRPSTSKLYVGP</sequence>
<proteinExistence type="predicted"/>
<reference evidence="2" key="1">
    <citation type="submission" date="2015-10" db="EMBL/GenBank/DDBJ databases">
        <authorList>
            <person name="Ju K.-S."/>
            <person name="Doroghazi J.R."/>
            <person name="Metcalf W.W."/>
        </authorList>
    </citation>
    <scope>NUCLEOTIDE SEQUENCE [LARGE SCALE GENOMIC DNA]</scope>
    <source>
        <strain evidence="2">NRRL 3151</strain>
    </source>
</reference>
<dbReference type="AlphaFoldDB" id="A0A0X3V0T9"/>
<dbReference type="RefSeq" id="WP_062703349.1">
    <property type="nucleotide sequence ID" value="NZ_LLZG01000115.1"/>
</dbReference>
<keyword evidence="1" id="KW-0255">Endonuclease</keyword>
<protein>
    <submittedName>
        <fullName evidence="1">Endonuclease</fullName>
    </submittedName>
</protein>
<accession>A0A0X3V0T9</accession>